<dbReference type="AlphaFoldDB" id="B0CUY6"/>
<dbReference type="InterPro" id="IPR045242">
    <property type="entry name" value="Syntaxin"/>
</dbReference>
<dbReference type="OrthoDB" id="364348at2759"/>
<dbReference type="InterPro" id="IPR006011">
    <property type="entry name" value="Syntaxin_N"/>
</dbReference>
<dbReference type="InParanoid" id="B0CUY6"/>
<protein>
    <submittedName>
        <fullName evidence="5">Predicted protein</fullName>
    </submittedName>
</protein>
<evidence type="ECO:0000259" key="4">
    <source>
        <dbReference type="PROSITE" id="PS50192"/>
    </source>
</evidence>
<dbReference type="PANTHER" id="PTHR19957:SF38">
    <property type="entry name" value="LD27581P"/>
    <property type="match status" value="1"/>
</dbReference>
<dbReference type="EMBL" id="DS547093">
    <property type="protein sequence ID" value="EDR13650.1"/>
    <property type="molecule type" value="Genomic_DNA"/>
</dbReference>
<dbReference type="CDD" id="cd15840">
    <property type="entry name" value="SNARE_Qa"/>
    <property type="match status" value="1"/>
</dbReference>
<evidence type="ECO:0000256" key="3">
    <source>
        <dbReference type="SAM" id="Phobius"/>
    </source>
</evidence>
<dbReference type="GO" id="GO:0012505">
    <property type="term" value="C:endomembrane system"/>
    <property type="evidence" value="ECO:0007669"/>
    <property type="project" value="TreeGrafter"/>
</dbReference>
<dbReference type="RefSeq" id="XP_001876148.1">
    <property type="nucleotide sequence ID" value="XM_001876113.1"/>
</dbReference>
<evidence type="ECO:0000313" key="5">
    <source>
        <dbReference type="EMBL" id="EDR13650.1"/>
    </source>
</evidence>
<keyword evidence="3" id="KW-0472">Membrane</keyword>
<dbReference type="InterPro" id="IPR010989">
    <property type="entry name" value="SNARE"/>
</dbReference>
<feature type="domain" description="T-SNARE coiled-coil homology" evidence="4">
    <location>
        <begin position="180"/>
        <end position="242"/>
    </location>
</feature>
<dbReference type="SMART" id="SM00397">
    <property type="entry name" value="t_SNARE"/>
    <property type="match status" value="1"/>
</dbReference>
<dbReference type="SUPFAM" id="SSF47661">
    <property type="entry name" value="t-snare proteins"/>
    <property type="match status" value="1"/>
</dbReference>
<dbReference type="Gene3D" id="1.20.5.110">
    <property type="match status" value="1"/>
</dbReference>
<evidence type="ECO:0000256" key="1">
    <source>
        <dbReference type="ARBA" id="ARBA00009063"/>
    </source>
</evidence>
<keyword evidence="3" id="KW-1133">Transmembrane helix</keyword>
<dbReference type="HOGENOM" id="CLU_059257_2_0_1"/>
<comment type="similarity">
    <text evidence="1">Belongs to the syntaxin family.</text>
</comment>
<dbReference type="PROSITE" id="PS00914">
    <property type="entry name" value="SYNTAXIN"/>
    <property type="match status" value="1"/>
</dbReference>
<dbReference type="Proteomes" id="UP000001194">
    <property type="component" value="Unassembled WGS sequence"/>
</dbReference>
<organism evidence="6">
    <name type="scientific">Laccaria bicolor (strain S238N-H82 / ATCC MYA-4686)</name>
    <name type="common">Bicoloured deceiver</name>
    <name type="synonym">Laccaria laccata var. bicolor</name>
    <dbReference type="NCBI Taxonomy" id="486041"/>
    <lineage>
        <taxon>Eukaryota</taxon>
        <taxon>Fungi</taxon>
        <taxon>Dikarya</taxon>
        <taxon>Basidiomycota</taxon>
        <taxon>Agaricomycotina</taxon>
        <taxon>Agaricomycetes</taxon>
        <taxon>Agaricomycetidae</taxon>
        <taxon>Agaricales</taxon>
        <taxon>Agaricineae</taxon>
        <taxon>Hydnangiaceae</taxon>
        <taxon>Laccaria</taxon>
    </lineage>
</organism>
<dbReference type="PANTHER" id="PTHR19957">
    <property type="entry name" value="SYNTAXIN"/>
    <property type="match status" value="1"/>
</dbReference>
<dbReference type="Pfam" id="PF05739">
    <property type="entry name" value="SNARE"/>
    <property type="match status" value="1"/>
</dbReference>
<dbReference type="Gene3D" id="1.20.58.70">
    <property type="match status" value="1"/>
</dbReference>
<dbReference type="InterPro" id="IPR006012">
    <property type="entry name" value="Syntaxin/epimorphin_CS"/>
</dbReference>
<dbReference type="GO" id="GO:0005484">
    <property type="term" value="F:SNAP receptor activity"/>
    <property type="evidence" value="ECO:0007669"/>
    <property type="project" value="InterPro"/>
</dbReference>
<dbReference type="GeneID" id="6071293"/>
<feature type="compositionally biased region" description="Polar residues" evidence="2">
    <location>
        <begin position="13"/>
        <end position="23"/>
    </location>
</feature>
<dbReference type="PROSITE" id="PS50192">
    <property type="entry name" value="T_SNARE"/>
    <property type="match status" value="1"/>
</dbReference>
<dbReference type="InterPro" id="IPR000727">
    <property type="entry name" value="T_SNARE_dom"/>
</dbReference>
<keyword evidence="3" id="KW-0812">Transmembrane</keyword>
<keyword evidence="6" id="KW-1185">Reference proteome</keyword>
<evidence type="ECO:0000256" key="2">
    <source>
        <dbReference type="SAM" id="MobiDB-lite"/>
    </source>
</evidence>
<dbReference type="FunCoup" id="B0CUY6">
    <property type="interactions" value="244"/>
</dbReference>
<sequence>MSFADLEAGHGQPSRTASSSIPQSREDAAFRELQSSLSLQVFKMNANIQSIVKFVDQLGTGKDSAELRKKLHDLTETTRAMAKRSSDDLKKLSVLQATLPHQKTALQKTSHDLQFSLVAFQRAQQVSAERQRTVVQGVKLAVDDDQHTPRPAELESTPQEQRQAQILQAQLSPHELAYQESLIQEREAEIREIETGIHELAEIFHDLGTLVNQQGGMLDNIELNISSVAQDTGAASEELRSAAVYQRKAGRRALCLMIVLVIVVAVVLLAPWIPCKL</sequence>
<dbReference type="GO" id="GO:0048278">
    <property type="term" value="P:vesicle docking"/>
    <property type="evidence" value="ECO:0007669"/>
    <property type="project" value="TreeGrafter"/>
</dbReference>
<dbReference type="FunFam" id="1.20.5.110:FF:000059">
    <property type="entry name" value="Related to syntaxin 12"/>
    <property type="match status" value="1"/>
</dbReference>
<dbReference type="STRING" id="486041.B0CUY6"/>
<dbReference type="GO" id="GO:0000149">
    <property type="term" value="F:SNARE binding"/>
    <property type="evidence" value="ECO:0007669"/>
    <property type="project" value="TreeGrafter"/>
</dbReference>
<feature type="transmembrane region" description="Helical" evidence="3">
    <location>
        <begin position="253"/>
        <end position="273"/>
    </location>
</feature>
<dbReference type="GO" id="GO:0006906">
    <property type="term" value="P:vesicle fusion"/>
    <property type="evidence" value="ECO:0007669"/>
    <property type="project" value="TreeGrafter"/>
</dbReference>
<feature type="region of interest" description="Disordered" evidence="2">
    <location>
        <begin position="1"/>
        <end position="27"/>
    </location>
</feature>
<dbReference type="GO" id="GO:0031201">
    <property type="term" value="C:SNARE complex"/>
    <property type="evidence" value="ECO:0007669"/>
    <property type="project" value="TreeGrafter"/>
</dbReference>
<dbReference type="Pfam" id="PF14523">
    <property type="entry name" value="Syntaxin_2"/>
    <property type="match status" value="1"/>
</dbReference>
<dbReference type="GO" id="GO:0006896">
    <property type="term" value="P:Golgi to vacuole transport"/>
    <property type="evidence" value="ECO:0007669"/>
    <property type="project" value="TreeGrafter"/>
</dbReference>
<name>B0CUY6_LACBS</name>
<evidence type="ECO:0000313" key="6">
    <source>
        <dbReference type="Proteomes" id="UP000001194"/>
    </source>
</evidence>
<gene>
    <name evidence="5" type="ORF">LACBIDRAFT_308867</name>
</gene>
<proteinExistence type="inferred from homology"/>
<dbReference type="GO" id="GO:0006886">
    <property type="term" value="P:intracellular protein transport"/>
    <property type="evidence" value="ECO:0007669"/>
    <property type="project" value="InterPro"/>
</dbReference>
<accession>B0CUY6</accession>
<reference evidence="5 6" key="1">
    <citation type="journal article" date="2008" name="Nature">
        <title>The genome of Laccaria bicolor provides insights into mycorrhizal symbiosis.</title>
        <authorList>
            <person name="Martin F."/>
            <person name="Aerts A."/>
            <person name="Ahren D."/>
            <person name="Brun A."/>
            <person name="Danchin E.G.J."/>
            <person name="Duchaussoy F."/>
            <person name="Gibon J."/>
            <person name="Kohler A."/>
            <person name="Lindquist E."/>
            <person name="Pereda V."/>
            <person name="Salamov A."/>
            <person name="Shapiro H.J."/>
            <person name="Wuyts J."/>
            <person name="Blaudez D."/>
            <person name="Buee M."/>
            <person name="Brokstein P."/>
            <person name="Canbaeck B."/>
            <person name="Cohen D."/>
            <person name="Courty P.E."/>
            <person name="Coutinho P.M."/>
            <person name="Delaruelle C."/>
            <person name="Detter J.C."/>
            <person name="Deveau A."/>
            <person name="DiFazio S."/>
            <person name="Duplessis S."/>
            <person name="Fraissinet-Tachet L."/>
            <person name="Lucic E."/>
            <person name="Frey-Klett P."/>
            <person name="Fourrey C."/>
            <person name="Feussner I."/>
            <person name="Gay G."/>
            <person name="Grimwood J."/>
            <person name="Hoegger P.J."/>
            <person name="Jain P."/>
            <person name="Kilaru S."/>
            <person name="Labbe J."/>
            <person name="Lin Y.C."/>
            <person name="Legue V."/>
            <person name="Le Tacon F."/>
            <person name="Marmeisse R."/>
            <person name="Melayah D."/>
            <person name="Montanini B."/>
            <person name="Muratet M."/>
            <person name="Nehls U."/>
            <person name="Niculita-Hirzel H."/>
            <person name="Oudot-Le Secq M.P."/>
            <person name="Peter M."/>
            <person name="Quesneville H."/>
            <person name="Rajashekar B."/>
            <person name="Reich M."/>
            <person name="Rouhier N."/>
            <person name="Schmutz J."/>
            <person name="Yin T."/>
            <person name="Chalot M."/>
            <person name="Henrissat B."/>
            <person name="Kuees U."/>
            <person name="Lucas S."/>
            <person name="Van de Peer Y."/>
            <person name="Podila G.K."/>
            <person name="Polle A."/>
            <person name="Pukkila P.J."/>
            <person name="Richardson P.M."/>
            <person name="Rouze P."/>
            <person name="Sanders I.R."/>
            <person name="Stajich J.E."/>
            <person name="Tunlid A."/>
            <person name="Tuskan G."/>
            <person name="Grigoriev I.V."/>
        </authorList>
    </citation>
    <scope>NUCLEOTIDE SEQUENCE [LARGE SCALE GENOMIC DNA]</scope>
    <source>
        <strain evidence="6">S238N-H82 / ATCC MYA-4686</strain>
    </source>
</reference>
<dbReference type="KEGG" id="lbc:LACBIDRAFT_308867"/>